<dbReference type="InterPro" id="IPR029032">
    <property type="entry name" value="AhpD-like"/>
</dbReference>
<sequence length="270" mass="30744">MERRKGNYESRSVKRLSLVRRKIKKWLRNRQQVERLGTLAPKFAELNDDVLFGEVWSREEELSARDRSMITIAALFSAGLYPQLKSHLVLGKEDGITKSEVVEIVTQLAFYCGWPKAWSTFPIIEEVYGNETEEGIPSQLSIFPIGKPNAAFAEYFSGRSFLAPVSSSQVPIFNVTFEPGCRNNWHIHHAEKGGGQMLLCVYGQDWYQEWGKDPVELNPGDVVNIPEGVKHWHGARKDSWFRHLAVEVPSENGSTEWCEAVDDAQYEKLG</sequence>
<comment type="caution">
    <text evidence="2">The sequence shown here is derived from an EMBL/GenBank/DDBJ whole genome shotgun (WGS) entry which is preliminary data.</text>
</comment>
<dbReference type="SUPFAM" id="SSF51182">
    <property type="entry name" value="RmlC-like cupins"/>
    <property type="match status" value="1"/>
</dbReference>
<evidence type="ECO:0000313" key="2">
    <source>
        <dbReference type="EMBL" id="NWO22837.1"/>
    </source>
</evidence>
<gene>
    <name evidence="2" type="ORF">HW270_01870</name>
</gene>
<protein>
    <submittedName>
        <fullName evidence="2">Carboxymuconolactone decarboxylase family protein</fullName>
    </submittedName>
</protein>
<dbReference type="PANTHER" id="PTHR43698:SF1">
    <property type="entry name" value="BLL4564 PROTEIN"/>
    <property type="match status" value="1"/>
</dbReference>
<dbReference type="Proteomes" id="UP000526307">
    <property type="component" value="Unassembled WGS sequence"/>
</dbReference>
<organism evidence="2 3">
    <name type="scientific">Mogibacterium timidum</name>
    <dbReference type="NCBI Taxonomy" id="35519"/>
    <lineage>
        <taxon>Bacteria</taxon>
        <taxon>Bacillati</taxon>
        <taxon>Bacillota</taxon>
        <taxon>Clostridia</taxon>
        <taxon>Peptostreptococcales</taxon>
        <taxon>Anaerovoracaceae</taxon>
        <taxon>Mogibacterium</taxon>
    </lineage>
</organism>
<reference evidence="2 3" key="1">
    <citation type="submission" date="2020-06" db="EMBL/GenBank/DDBJ databases">
        <title>Mogibacterium timidum strain W9173 genomic sequence.</title>
        <authorList>
            <person name="Wade W.G."/>
            <person name="Johnston C.D."/>
            <person name="Chen T."/>
            <person name="Dewhirst F.E."/>
        </authorList>
    </citation>
    <scope>NUCLEOTIDE SEQUENCE [LARGE SCALE GENOMIC DNA]</scope>
    <source>
        <strain evidence="2 3">W9173</strain>
    </source>
</reference>
<feature type="domain" description="Carboxymuconolactone decarboxylase-like" evidence="1">
    <location>
        <begin position="41"/>
        <end position="126"/>
    </location>
</feature>
<evidence type="ECO:0000259" key="1">
    <source>
        <dbReference type="Pfam" id="PF02627"/>
    </source>
</evidence>
<dbReference type="RefSeq" id="WP_178978168.1">
    <property type="nucleotide sequence ID" value="NZ_JABXYR010000001.1"/>
</dbReference>
<accession>A0A7Y9B0G6</accession>
<dbReference type="InterPro" id="IPR003779">
    <property type="entry name" value="CMD-like"/>
</dbReference>
<proteinExistence type="predicted"/>
<name>A0A7Y9B0G6_9FIRM</name>
<dbReference type="InterPro" id="IPR011051">
    <property type="entry name" value="RmlC_Cupin_sf"/>
</dbReference>
<dbReference type="Pfam" id="PF02627">
    <property type="entry name" value="CMD"/>
    <property type="match status" value="1"/>
</dbReference>
<dbReference type="EMBL" id="JABXYR010000001">
    <property type="protein sequence ID" value="NWO22837.1"/>
    <property type="molecule type" value="Genomic_DNA"/>
</dbReference>
<dbReference type="InterPro" id="IPR014710">
    <property type="entry name" value="RmlC-like_jellyroll"/>
</dbReference>
<dbReference type="PANTHER" id="PTHR43698">
    <property type="entry name" value="RIBD C-TERMINAL DOMAIN CONTAINING PROTEIN"/>
    <property type="match status" value="1"/>
</dbReference>
<keyword evidence="3" id="KW-1185">Reference proteome</keyword>
<dbReference type="GO" id="GO:0051920">
    <property type="term" value="F:peroxiredoxin activity"/>
    <property type="evidence" value="ECO:0007669"/>
    <property type="project" value="InterPro"/>
</dbReference>
<dbReference type="CDD" id="cd02233">
    <property type="entry name" value="cupin_HNL-like"/>
    <property type="match status" value="1"/>
</dbReference>
<dbReference type="InterPro" id="IPR047263">
    <property type="entry name" value="HNL-like_cupin"/>
</dbReference>
<dbReference type="Gene3D" id="1.20.1290.10">
    <property type="entry name" value="AhpD-like"/>
    <property type="match status" value="1"/>
</dbReference>
<evidence type="ECO:0000313" key="3">
    <source>
        <dbReference type="Proteomes" id="UP000526307"/>
    </source>
</evidence>
<dbReference type="AlphaFoldDB" id="A0A7Y9B0G6"/>
<dbReference type="Gene3D" id="2.60.120.10">
    <property type="entry name" value="Jelly Rolls"/>
    <property type="match status" value="1"/>
</dbReference>
<dbReference type="SUPFAM" id="SSF69118">
    <property type="entry name" value="AhpD-like"/>
    <property type="match status" value="1"/>
</dbReference>